<dbReference type="InterPro" id="IPR042100">
    <property type="entry name" value="Bug_dom1"/>
</dbReference>
<accession>A0ABN2Z7T8</accession>
<organism evidence="3 4">
    <name type="scientific">Nocardioides koreensis</name>
    <dbReference type="NCBI Taxonomy" id="433651"/>
    <lineage>
        <taxon>Bacteria</taxon>
        <taxon>Bacillati</taxon>
        <taxon>Actinomycetota</taxon>
        <taxon>Actinomycetes</taxon>
        <taxon>Propionibacteriales</taxon>
        <taxon>Nocardioidaceae</taxon>
        <taxon>Nocardioides</taxon>
    </lineage>
</organism>
<name>A0ABN2Z7T8_9ACTN</name>
<sequence>MLNPRGRRLGAFLAVLLAASLPLSACGSRKSSAHADGSVPGNVQLIVPFAPGGGTDTFGRVLAPALAEDLEGQPSVQVVNREGGESITGTNQFVTQNPNDGSQVLVSSATTTFQWLLGLPQVKYDFTKLKPLMVAGTGGVIYVSKDSGISSVEDLKDPPNPLSYGGISATGLDLSTLLAFDMLKVYPKTTFGFEGRGPARLALARGETNIDYQTTAGYLTEVEPMVEDGTAIPLMSFGVLDDQGNVVRDPNFKDLPTVPEVYEQLYGQKPSGPGYDAYVAFLAAGCTYQKGLWATAETPKSVRDAFIAAVPELKNNEKFEQARKADLGDYPVYRGDEVEGALSKAFNISDSVKQYVLDMLETKYDTTVQ</sequence>
<protein>
    <submittedName>
        <fullName evidence="3">Tripartite tricarboxylate transporter substrate binding protein</fullName>
    </submittedName>
</protein>
<dbReference type="PANTHER" id="PTHR42928:SF5">
    <property type="entry name" value="BLR1237 PROTEIN"/>
    <property type="match status" value="1"/>
</dbReference>
<proteinExistence type="inferred from homology"/>
<keyword evidence="2" id="KW-0732">Signal</keyword>
<dbReference type="EMBL" id="BAAAQR010000001">
    <property type="protein sequence ID" value="GAA2138069.1"/>
    <property type="molecule type" value="Genomic_DNA"/>
</dbReference>
<keyword evidence="4" id="KW-1185">Reference proteome</keyword>
<feature type="chain" id="PRO_5046136971" evidence="2">
    <location>
        <begin position="26"/>
        <end position="369"/>
    </location>
</feature>
<feature type="signal peptide" evidence="2">
    <location>
        <begin position="1"/>
        <end position="25"/>
    </location>
</feature>
<evidence type="ECO:0000313" key="3">
    <source>
        <dbReference type="EMBL" id="GAA2138069.1"/>
    </source>
</evidence>
<comment type="similarity">
    <text evidence="1">Belongs to the UPF0065 (bug) family.</text>
</comment>
<reference evidence="3 4" key="1">
    <citation type="journal article" date="2019" name="Int. J. Syst. Evol. Microbiol.">
        <title>The Global Catalogue of Microorganisms (GCM) 10K type strain sequencing project: providing services to taxonomists for standard genome sequencing and annotation.</title>
        <authorList>
            <consortium name="The Broad Institute Genomics Platform"/>
            <consortium name="The Broad Institute Genome Sequencing Center for Infectious Disease"/>
            <person name="Wu L."/>
            <person name="Ma J."/>
        </authorList>
    </citation>
    <scope>NUCLEOTIDE SEQUENCE [LARGE SCALE GENOMIC DNA]</scope>
    <source>
        <strain evidence="3 4">JCM 16022</strain>
    </source>
</reference>
<dbReference type="Gene3D" id="3.40.190.150">
    <property type="entry name" value="Bordetella uptake gene, domain 1"/>
    <property type="match status" value="1"/>
</dbReference>
<dbReference type="InterPro" id="IPR005064">
    <property type="entry name" value="BUG"/>
</dbReference>
<dbReference type="Proteomes" id="UP001501771">
    <property type="component" value="Unassembled WGS sequence"/>
</dbReference>
<gene>
    <name evidence="3" type="ORF">GCM10009844_05760</name>
</gene>
<evidence type="ECO:0000313" key="4">
    <source>
        <dbReference type="Proteomes" id="UP001501771"/>
    </source>
</evidence>
<evidence type="ECO:0000256" key="1">
    <source>
        <dbReference type="ARBA" id="ARBA00006987"/>
    </source>
</evidence>
<evidence type="ECO:0000256" key="2">
    <source>
        <dbReference type="SAM" id="SignalP"/>
    </source>
</evidence>
<dbReference type="PANTHER" id="PTHR42928">
    <property type="entry name" value="TRICARBOXYLATE-BINDING PROTEIN"/>
    <property type="match status" value="1"/>
</dbReference>
<dbReference type="Gene3D" id="3.40.190.10">
    <property type="entry name" value="Periplasmic binding protein-like II"/>
    <property type="match status" value="1"/>
</dbReference>
<comment type="caution">
    <text evidence="3">The sequence shown here is derived from an EMBL/GenBank/DDBJ whole genome shotgun (WGS) entry which is preliminary data.</text>
</comment>